<name>A0ABS7UYM2_9BACI</name>
<gene>
    <name evidence="7" type="ORF">K9V48_23415</name>
</gene>
<keyword evidence="8" id="KW-1185">Reference proteome</keyword>
<reference evidence="7" key="1">
    <citation type="submission" date="2024-05" db="EMBL/GenBank/DDBJ databases">
        <title>Metabacillus sp. nov., isolated from the rhizosphere soil of tomato plants.</title>
        <authorList>
            <person name="Ma R."/>
        </authorList>
    </citation>
    <scope>NUCLEOTIDE SEQUENCE</scope>
    <source>
        <strain evidence="7">DBTR6</strain>
    </source>
</reference>
<protein>
    <submittedName>
        <fullName evidence="7">Spore germination protein</fullName>
    </submittedName>
</protein>
<feature type="transmembrane region" description="Helical" evidence="6">
    <location>
        <begin position="437"/>
        <end position="460"/>
    </location>
</feature>
<evidence type="ECO:0000256" key="6">
    <source>
        <dbReference type="SAM" id="Phobius"/>
    </source>
</evidence>
<evidence type="ECO:0000256" key="4">
    <source>
        <dbReference type="PIRNR" id="PIRNR005690"/>
    </source>
</evidence>
<sequence>MDFFKRTRTIQYNLPSRNKNESFDKFPEIPLKPELDKNIELLKSAYTNCPDVIFREFIIAGQINATLLYIDGLSNIEEIDQHVLKTLIQIENFEQDKSFESVKRNLAVSDVKEISSLSEVFKQISSGNPVILIDKQISGISLGLPMWDKRGIEEPAAESVIRGPREGFVETIRVNTSLLRRKIRHPSLKMKQMNIGRYTDTQVIIAYIEGIANNTLIKEVTDRLERIEIDGILESGYIEEMIEDHPFSPFPQILTTERPDVAAACLLEGRIVILIDGTPFSLIAPCTFASLLQAPEDYYNRFLMSSFIRWLRYLFFLIALLAPSAYVAILTYHQEMIPTSLFLTIAQSREQIPFPALIEAFIMEITFEALREAGIRLPKQVGAAVSIVGALVIGQAATAAGLVSSPMVMVVAITGIASFLIPRYAAGIAIRMLRFPIMILSGMLGLLGVMLGIIVIVVHLCTLRSFGVPYLDSTSLLKLRNLKDVLIRAPWWAMDTRPESTELGNLHRQPYGQKPNPSKGGE</sequence>
<dbReference type="PANTHER" id="PTHR22550">
    <property type="entry name" value="SPORE GERMINATION PROTEIN"/>
    <property type="match status" value="1"/>
</dbReference>
<feature type="transmembrane region" description="Helical" evidence="6">
    <location>
        <begin position="407"/>
        <end position="425"/>
    </location>
</feature>
<evidence type="ECO:0000256" key="3">
    <source>
        <dbReference type="ARBA" id="ARBA00023136"/>
    </source>
</evidence>
<dbReference type="Pfam" id="PF03323">
    <property type="entry name" value="GerA"/>
    <property type="match status" value="1"/>
</dbReference>
<keyword evidence="6" id="KW-0812">Transmembrane</keyword>
<dbReference type="PANTHER" id="PTHR22550:SF5">
    <property type="entry name" value="LEUCINE ZIPPER PROTEIN 4"/>
    <property type="match status" value="1"/>
</dbReference>
<feature type="region of interest" description="Disordered" evidence="5">
    <location>
        <begin position="503"/>
        <end position="522"/>
    </location>
</feature>
<feature type="transmembrane region" description="Helical" evidence="6">
    <location>
        <begin position="382"/>
        <end position="401"/>
    </location>
</feature>
<organism evidence="7 8">
    <name type="scientific">Metabacillus rhizolycopersici</name>
    <dbReference type="NCBI Taxonomy" id="2875709"/>
    <lineage>
        <taxon>Bacteria</taxon>
        <taxon>Bacillati</taxon>
        <taxon>Bacillota</taxon>
        <taxon>Bacilli</taxon>
        <taxon>Bacillales</taxon>
        <taxon>Bacillaceae</taxon>
        <taxon>Metabacillus</taxon>
    </lineage>
</organism>
<evidence type="ECO:0000256" key="1">
    <source>
        <dbReference type="ARBA" id="ARBA00004141"/>
    </source>
</evidence>
<comment type="similarity">
    <text evidence="2 4">Belongs to the GerABKA family.</text>
</comment>
<dbReference type="RefSeq" id="WP_224141525.1">
    <property type="nucleotide sequence ID" value="NZ_JAIQUM010000084.1"/>
</dbReference>
<dbReference type="PIRSF" id="PIRSF005690">
    <property type="entry name" value="GerBA"/>
    <property type="match status" value="1"/>
</dbReference>
<proteinExistence type="inferred from homology"/>
<feature type="transmembrane region" description="Helical" evidence="6">
    <location>
        <begin position="310"/>
        <end position="332"/>
    </location>
</feature>
<keyword evidence="3 4" id="KW-0472">Membrane</keyword>
<keyword evidence="6" id="KW-1133">Transmembrane helix</keyword>
<comment type="subcellular location">
    <subcellularLocation>
        <location evidence="4">Cell membrane</location>
    </subcellularLocation>
    <subcellularLocation>
        <location evidence="1">Membrane</location>
        <topology evidence="1">Multi-pass membrane protein</topology>
    </subcellularLocation>
</comment>
<accession>A0ABS7UYM2</accession>
<evidence type="ECO:0000313" key="8">
    <source>
        <dbReference type="Proteomes" id="UP001165287"/>
    </source>
</evidence>
<evidence type="ECO:0000256" key="5">
    <source>
        <dbReference type="SAM" id="MobiDB-lite"/>
    </source>
</evidence>
<dbReference type="InterPro" id="IPR050768">
    <property type="entry name" value="UPF0353/GerABKA_families"/>
</dbReference>
<dbReference type="InterPro" id="IPR004995">
    <property type="entry name" value="Spore_Ger"/>
</dbReference>
<dbReference type="EMBL" id="JAIQUM010000084">
    <property type="protein sequence ID" value="MBZ5753093.1"/>
    <property type="molecule type" value="Genomic_DNA"/>
</dbReference>
<evidence type="ECO:0000256" key="2">
    <source>
        <dbReference type="ARBA" id="ARBA00005278"/>
    </source>
</evidence>
<comment type="caution">
    <text evidence="7">The sequence shown here is derived from an EMBL/GenBank/DDBJ whole genome shotgun (WGS) entry which is preliminary data.</text>
</comment>
<evidence type="ECO:0000313" key="7">
    <source>
        <dbReference type="EMBL" id="MBZ5753093.1"/>
    </source>
</evidence>
<dbReference type="Proteomes" id="UP001165287">
    <property type="component" value="Unassembled WGS sequence"/>
</dbReference>